<keyword evidence="2" id="KW-1185">Reference proteome</keyword>
<protein>
    <submittedName>
        <fullName evidence="1">Uncharacterized protein</fullName>
    </submittedName>
</protein>
<evidence type="ECO:0000313" key="1">
    <source>
        <dbReference type="EMBL" id="KIM43759.1"/>
    </source>
</evidence>
<reference evidence="2" key="2">
    <citation type="submission" date="2015-01" db="EMBL/GenBank/DDBJ databases">
        <title>Evolutionary Origins and Diversification of the Mycorrhizal Mutualists.</title>
        <authorList>
            <consortium name="DOE Joint Genome Institute"/>
            <consortium name="Mycorrhizal Genomics Consortium"/>
            <person name="Kohler A."/>
            <person name="Kuo A."/>
            <person name="Nagy L.G."/>
            <person name="Floudas D."/>
            <person name="Copeland A."/>
            <person name="Barry K.W."/>
            <person name="Cichocki N."/>
            <person name="Veneault-Fourrey C."/>
            <person name="LaButti K."/>
            <person name="Lindquist E.A."/>
            <person name="Lipzen A."/>
            <person name="Lundell T."/>
            <person name="Morin E."/>
            <person name="Murat C."/>
            <person name="Riley R."/>
            <person name="Ohm R."/>
            <person name="Sun H."/>
            <person name="Tunlid A."/>
            <person name="Henrissat B."/>
            <person name="Grigoriev I.V."/>
            <person name="Hibbett D.S."/>
            <person name="Martin F."/>
        </authorList>
    </citation>
    <scope>NUCLEOTIDE SEQUENCE [LARGE SCALE GENOMIC DNA]</scope>
    <source>
        <strain evidence="2">h7</strain>
    </source>
</reference>
<evidence type="ECO:0000313" key="2">
    <source>
        <dbReference type="Proteomes" id="UP000053424"/>
    </source>
</evidence>
<name>A0A0C3CHZ3_HEBCY</name>
<dbReference type="EMBL" id="KN831775">
    <property type="protein sequence ID" value="KIM43759.1"/>
    <property type="molecule type" value="Genomic_DNA"/>
</dbReference>
<accession>A0A0C3CHZ3</accession>
<dbReference type="HOGENOM" id="CLU_2740318_0_0_1"/>
<dbReference type="Proteomes" id="UP000053424">
    <property type="component" value="Unassembled WGS sequence"/>
</dbReference>
<sequence length="71" mass="7566">MNAKVSLVMTIDASFHGSVGLGILGDHRNAQRAPCPPIAGDDGEWTHSKSHRALDGYPLDVYVSLDTLFGS</sequence>
<dbReference type="AlphaFoldDB" id="A0A0C3CHZ3"/>
<gene>
    <name evidence="1" type="ORF">M413DRAFT_443663</name>
</gene>
<proteinExistence type="predicted"/>
<organism evidence="1 2">
    <name type="scientific">Hebeloma cylindrosporum</name>
    <dbReference type="NCBI Taxonomy" id="76867"/>
    <lineage>
        <taxon>Eukaryota</taxon>
        <taxon>Fungi</taxon>
        <taxon>Dikarya</taxon>
        <taxon>Basidiomycota</taxon>
        <taxon>Agaricomycotina</taxon>
        <taxon>Agaricomycetes</taxon>
        <taxon>Agaricomycetidae</taxon>
        <taxon>Agaricales</taxon>
        <taxon>Agaricineae</taxon>
        <taxon>Hymenogastraceae</taxon>
        <taxon>Hebeloma</taxon>
    </lineage>
</organism>
<reference evidence="1 2" key="1">
    <citation type="submission" date="2014-04" db="EMBL/GenBank/DDBJ databases">
        <authorList>
            <consortium name="DOE Joint Genome Institute"/>
            <person name="Kuo A."/>
            <person name="Gay G."/>
            <person name="Dore J."/>
            <person name="Kohler A."/>
            <person name="Nagy L.G."/>
            <person name="Floudas D."/>
            <person name="Copeland A."/>
            <person name="Barry K.W."/>
            <person name="Cichocki N."/>
            <person name="Veneault-Fourrey C."/>
            <person name="LaButti K."/>
            <person name="Lindquist E.A."/>
            <person name="Lipzen A."/>
            <person name="Lundell T."/>
            <person name="Morin E."/>
            <person name="Murat C."/>
            <person name="Sun H."/>
            <person name="Tunlid A."/>
            <person name="Henrissat B."/>
            <person name="Grigoriev I.V."/>
            <person name="Hibbett D.S."/>
            <person name="Martin F."/>
            <person name="Nordberg H.P."/>
            <person name="Cantor M.N."/>
            <person name="Hua S.X."/>
        </authorList>
    </citation>
    <scope>NUCLEOTIDE SEQUENCE [LARGE SCALE GENOMIC DNA]</scope>
    <source>
        <strain evidence="2">h7</strain>
    </source>
</reference>